<evidence type="ECO:0000313" key="1">
    <source>
        <dbReference type="EMBL" id="MBD1430764.1"/>
    </source>
</evidence>
<comment type="caution">
    <text evidence="1">The sequence shown here is derived from an EMBL/GenBank/DDBJ whole genome shotgun (WGS) entry which is preliminary data.</text>
</comment>
<sequence length="55" mass="6537">MIQLKKKYFAPIIEIQMIYHEESFAAASVTPHINSTNNILEEWEEAEVVFNRVQW</sequence>
<protein>
    <submittedName>
        <fullName evidence="1">Uncharacterized protein</fullName>
    </submittedName>
</protein>
<evidence type="ECO:0000313" key="2">
    <source>
        <dbReference type="Proteomes" id="UP000651271"/>
    </source>
</evidence>
<name>A0ABR7YHG3_9SPHI</name>
<keyword evidence="2" id="KW-1185">Reference proteome</keyword>
<proteinExistence type="predicted"/>
<gene>
    <name evidence="1" type="ORF">H8B04_14570</name>
</gene>
<dbReference type="Proteomes" id="UP000651271">
    <property type="component" value="Unassembled WGS sequence"/>
</dbReference>
<accession>A0ABR7YHG3</accession>
<reference evidence="1 2" key="1">
    <citation type="submission" date="2020-08" db="EMBL/GenBank/DDBJ databases">
        <title>Sphingobacterium sp. DN04309 isolated from aquaculture water.</title>
        <authorList>
            <person name="Zhang M."/>
        </authorList>
    </citation>
    <scope>NUCLEOTIDE SEQUENCE [LARGE SCALE GENOMIC DNA]</scope>
    <source>
        <strain evidence="1 2">DN04309</strain>
    </source>
</reference>
<dbReference type="RefSeq" id="WP_190302815.1">
    <property type="nucleotide sequence ID" value="NZ_JACOIJ010000037.1"/>
</dbReference>
<dbReference type="EMBL" id="JACOIJ010000037">
    <property type="protein sequence ID" value="MBD1430764.1"/>
    <property type="molecule type" value="Genomic_DNA"/>
</dbReference>
<organism evidence="1 2">
    <name type="scientific">Sphingobacterium litopenaei</name>
    <dbReference type="NCBI Taxonomy" id="2763500"/>
    <lineage>
        <taxon>Bacteria</taxon>
        <taxon>Pseudomonadati</taxon>
        <taxon>Bacteroidota</taxon>
        <taxon>Sphingobacteriia</taxon>
        <taxon>Sphingobacteriales</taxon>
        <taxon>Sphingobacteriaceae</taxon>
        <taxon>Sphingobacterium</taxon>
    </lineage>
</organism>